<feature type="repeat" description="ANK" evidence="3">
    <location>
        <begin position="990"/>
        <end position="1022"/>
    </location>
</feature>
<feature type="repeat" description="ANK" evidence="3">
    <location>
        <begin position="1039"/>
        <end position="1067"/>
    </location>
</feature>
<feature type="repeat" description="ANK" evidence="3">
    <location>
        <begin position="843"/>
        <end position="875"/>
    </location>
</feature>
<organism evidence="5 6">
    <name type="scientific">Colletotrichum gloeosporioides</name>
    <name type="common">Anthracnose fungus</name>
    <name type="synonym">Glomerella cingulata</name>
    <dbReference type="NCBI Taxonomy" id="474922"/>
    <lineage>
        <taxon>Eukaryota</taxon>
        <taxon>Fungi</taxon>
        <taxon>Dikarya</taxon>
        <taxon>Ascomycota</taxon>
        <taxon>Pezizomycotina</taxon>
        <taxon>Sordariomycetes</taxon>
        <taxon>Hypocreomycetidae</taxon>
        <taxon>Glomerellales</taxon>
        <taxon>Glomerellaceae</taxon>
        <taxon>Colletotrichum</taxon>
        <taxon>Colletotrichum gloeosporioides species complex</taxon>
    </lineage>
</organism>
<gene>
    <name evidence="5" type="ORF">GCG54_00011175</name>
</gene>
<dbReference type="SUPFAM" id="SSF48403">
    <property type="entry name" value="Ankyrin repeat"/>
    <property type="match status" value="2"/>
</dbReference>
<dbReference type="PANTHER" id="PTHR24126:SF14">
    <property type="entry name" value="ANK_REP_REGION DOMAIN-CONTAINING PROTEIN"/>
    <property type="match status" value="1"/>
</dbReference>
<name>A0A8H4FNQ4_COLGL</name>
<feature type="repeat" description="ANK" evidence="3">
    <location>
        <begin position="634"/>
        <end position="666"/>
    </location>
</feature>
<dbReference type="PROSITE" id="PS50088">
    <property type="entry name" value="ANK_REPEAT"/>
    <property type="match status" value="9"/>
</dbReference>
<dbReference type="GeneID" id="69018301"/>
<dbReference type="PANTHER" id="PTHR24126">
    <property type="entry name" value="ANKYRIN REPEAT, PH AND SEC7 DOMAIN CONTAINING PROTEIN SECG-RELATED"/>
    <property type="match status" value="1"/>
</dbReference>
<feature type="region of interest" description="Disordered" evidence="4">
    <location>
        <begin position="343"/>
        <end position="363"/>
    </location>
</feature>
<dbReference type="Pfam" id="PF00023">
    <property type="entry name" value="Ank"/>
    <property type="match status" value="2"/>
</dbReference>
<dbReference type="AlphaFoldDB" id="A0A8H4FNQ4"/>
<feature type="repeat" description="ANK" evidence="3">
    <location>
        <begin position="711"/>
        <end position="743"/>
    </location>
</feature>
<feature type="region of interest" description="Disordered" evidence="4">
    <location>
        <begin position="43"/>
        <end position="90"/>
    </location>
</feature>
<feature type="repeat" description="ANK" evidence="3">
    <location>
        <begin position="810"/>
        <end position="842"/>
    </location>
</feature>
<evidence type="ECO:0000256" key="3">
    <source>
        <dbReference type="PROSITE-ProRule" id="PRU00023"/>
    </source>
</evidence>
<feature type="region of interest" description="Disordered" evidence="4">
    <location>
        <begin position="238"/>
        <end position="261"/>
    </location>
</feature>
<keyword evidence="1" id="KW-0677">Repeat</keyword>
<dbReference type="InterPro" id="IPR002110">
    <property type="entry name" value="Ankyrin_rpt"/>
</dbReference>
<keyword evidence="6" id="KW-1185">Reference proteome</keyword>
<dbReference type="SMART" id="SM00248">
    <property type="entry name" value="ANK"/>
    <property type="match status" value="11"/>
</dbReference>
<dbReference type="RefSeq" id="XP_045268142.1">
    <property type="nucleotide sequence ID" value="XM_045411084.1"/>
</dbReference>
<feature type="repeat" description="ANK" evidence="3">
    <location>
        <begin position="957"/>
        <end position="989"/>
    </location>
</feature>
<evidence type="ECO:0000313" key="6">
    <source>
        <dbReference type="Proteomes" id="UP000613401"/>
    </source>
</evidence>
<feature type="compositionally biased region" description="Basic and acidic residues" evidence="4">
    <location>
        <begin position="343"/>
        <end position="353"/>
    </location>
</feature>
<reference evidence="5" key="1">
    <citation type="journal article" date="2020" name="Phytopathology">
        <title>Genome sequence and comparative analysis of Colletotrichum gloeosporioides isolated from Liriodendron leaves.</title>
        <authorList>
            <person name="Fu F.F."/>
            <person name="Hao Z."/>
            <person name="Wang P."/>
            <person name="Lu Y."/>
            <person name="Xue L.J."/>
            <person name="Wei G."/>
            <person name="Tian Y."/>
            <person name="Baishi H."/>
            <person name="Xu H."/>
            <person name="Shi J."/>
            <person name="Cheng T."/>
            <person name="Wang G."/>
            <person name="Yi Y."/>
            <person name="Chen J."/>
        </authorList>
    </citation>
    <scope>NUCLEOTIDE SEQUENCE</scope>
    <source>
        <strain evidence="5">Lc1</strain>
    </source>
</reference>
<dbReference type="EMBL" id="WVTB01000017">
    <property type="protein sequence ID" value="KAF3808983.1"/>
    <property type="molecule type" value="Genomic_DNA"/>
</dbReference>
<evidence type="ECO:0000256" key="4">
    <source>
        <dbReference type="SAM" id="MobiDB-lite"/>
    </source>
</evidence>
<reference evidence="5" key="2">
    <citation type="submission" date="2020-03" db="EMBL/GenBank/DDBJ databases">
        <authorList>
            <person name="Fu F.-F."/>
            <person name="Chen J."/>
        </authorList>
    </citation>
    <scope>NUCLEOTIDE SEQUENCE</scope>
    <source>
        <strain evidence="5">Lc1</strain>
    </source>
</reference>
<protein>
    <submittedName>
        <fullName evidence="5">Uncharacterized protein</fullName>
    </submittedName>
</protein>
<evidence type="ECO:0000313" key="5">
    <source>
        <dbReference type="EMBL" id="KAF3808983.1"/>
    </source>
</evidence>
<dbReference type="Gene3D" id="1.25.40.20">
    <property type="entry name" value="Ankyrin repeat-containing domain"/>
    <property type="match status" value="4"/>
</dbReference>
<comment type="caution">
    <text evidence="5">The sequence shown here is derived from an EMBL/GenBank/DDBJ whole genome shotgun (WGS) entry which is preliminary data.</text>
</comment>
<evidence type="ECO:0000256" key="2">
    <source>
        <dbReference type="ARBA" id="ARBA00023043"/>
    </source>
</evidence>
<feature type="compositionally biased region" description="Basic and acidic residues" evidence="4">
    <location>
        <begin position="246"/>
        <end position="261"/>
    </location>
</feature>
<dbReference type="PROSITE" id="PS50297">
    <property type="entry name" value="ANK_REP_REGION"/>
    <property type="match status" value="8"/>
</dbReference>
<dbReference type="PRINTS" id="PR01415">
    <property type="entry name" value="ANKYRIN"/>
</dbReference>
<dbReference type="Proteomes" id="UP000613401">
    <property type="component" value="Unassembled WGS sequence"/>
</dbReference>
<feature type="repeat" description="ANK" evidence="3">
    <location>
        <begin position="924"/>
        <end position="956"/>
    </location>
</feature>
<dbReference type="InterPro" id="IPR036770">
    <property type="entry name" value="Ankyrin_rpt-contain_sf"/>
</dbReference>
<sequence>MVCLKAWVRRGLATPPKAISLPPGYDLDWFAETLGNVDQAPWNDDAKPGTGLRIANTGAAHLGRQQRRKRQVDAQREEQSQNSSDPAISMVSDGYTPVNNAVSDAQNVLNIRKDLSHLAKWSGPASAEAVSLARAIEITMNTLIGSMNFASIGSDSCSLLPVQLLSTMLLLVQLLRFILPVILIPPFNIHLPAMMLPSPSTSPLTPVMADGKWKAFANEYEAVLSLWLSSVKDDKQRTAKMPKFGPRSEDKANREDDARLRMEDSKRELGLRLLGSHTTALLQDLRWWVPKYLLRIFEIQEHEQPQESQEQRYNQKNDQGHIVEMEAHAVIGYGQQKNSIRFSRKDLPNKATDDDGDEFTEDDSVKDAWTKPVLAIESYSSMAMLFAQHIFSAFMYAVAGTNEKEEFFQDVADVQPNTSGESTWKSFTLRNATLSAMILEIEPSGLGSLADIYLSVIPPLSENHRLPQADDAIIEMAREKAKQHEQLHQWEEAARTYIWLFQKEKTFKGRDMLTKAAAVLVEYLRQVSSAIDLRAGDLGNSLEPLNDAKNIIDKELNISTDRQALLSLMVVYAKQGREWKCAAINEQDGLTSAKKNSKLPTEFNFTTLHERAQKNRRVYPYGTRRPNPNVKDIHHWTPLHYASRIRSSHSVGDLLHGGADVNSIDLTCNGCTPSHYACQFSMELDRDPDDRKRIIDNLLRESADVNCQGRDGKTPLHYASMEGNDSIASVLIEAGANLDVTDTLGNTPLLWAVRNGGLAITQNLWVISNKRLRDNYGRTALHLAALSGAVNVPEWLITKDEADKEAWDRAKYRPLHWAAQNGHEEIADLLINKGVVKDAKSSTGYTPLHCATVNGYTRIIALLLKHGVRINDKCDQGSTVLHDAAFGGHGEAVALILQQGADKDAQYETEALWSFYQNWNSQTIRITPLHEAASQGHEKVVALLLQHGADPDAGGEHGKTPLHTASEKGFEKVVALLIQFGADLESRTWHDPTPLHKAIKKGRENIVKLLIGHQADINATGLDSDGWFGYPGHSRLLMPLQWAEAYGHANITRILMDAGAKTDVSDQYGPVDFESLFRQFRNRSDVNE</sequence>
<dbReference type="Pfam" id="PF12796">
    <property type="entry name" value="Ank_2"/>
    <property type="match status" value="3"/>
</dbReference>
<keyword evidence="2 3" id="KW-0040">ANK repeat</keyword>
<accession>A0A8H4FNQ4</accession>
<proteinExistence type="predicted"/>
<feature type="repeat" description="ANK" evidence="3">
    <location>
        <begin position="876"/>
        <end position="908"/>
    </location>
</feature>
<evidence type="ECO:0000256" key="1">
    <source>
        <dbReference type="ARBA" id="ARBA00022737"/>
    </source>
</evidence>